<dbReference type="AlphaFoldDB" id="A0A372JR91"/>
<comment type="caution">
    <text evidence="3">The sequence shown here is derived from an EMBL/GenBank/DDBJ whole genome shotgun (WGS) entry which is preliminary data.</text>
</comment>
<evidence type="ECO:0000256" key="2">
    <source>
        <dbReference type="SAM" id="SignalP"/>
    </source>
</evidence>
<feature type="compositionally biased region" description="Low complexity" evidence="1">
    <location>
        <begin position="133"/>
        <end position="213"/>
    </location>
</feature>
<feature type="region of interest" description="Disordered" evidence="1">
    <location>
        <begin position="265"/>
        <end position="314"/>
    </location>
</feature>
<gene>
    <name evidence="3" type="ORF">DZF91_06115</name>
</gene>
<feature type="signal peptide" evidence="2">
    <location>
        <begin position="1"/>
        <end position="17"/>
    </location>
</feature>
<dbReference type="Proteomes" id="UP000261811">
    <property type="component" value="Unassembled WGS sequence"/>
</dbReference>
<evidence type="ECO:0000313" key="4">
    <source>
        <dbReference type="Proteomes" id="UP000261811"/>
    </source>
</evidence>
<evidence type="ECO:0008006" key="5">
    <source>
        <dbReference type="Google" id="ProtNLM"/>
    </source>
</evidence>
<sequence>MVALAFAGAVAMAPVLAGCGAGEEPQTAAPTQLTEGVNASVPKTDPARAQVDIRNMFLLGPEPEKALAAGSSVPLYATLINQVPGRADRLVSVSAPEFGQAKIAADGVALPAAKERGMGSAVSLLGTAQAPQATPSGKPAGAKPGKPGAKPSTATPTTPTTGTPSTPASGSPSAPASGAPSAPASGTPSSPAGESPTTPPTGETAPATGAKGPLVILPQSNKQLVGGETIQVTLQFEKAGSITLAVPVIPRQNEFSTYVPVSQGVPFTPVPTAPTGSGGPSGVPSTPATPDTEPTGSAHPTKSGEPHTTETPAA</sequence>
<name>A0A372JR91_9ACTN</name>
<feature type="chain" id="PRO_5039011655" description="Copper chaperone PCu(A)C" evidence="2">
    <location>
        <begin position="18"/>
        <end position="314"/>
    </location>
</feature>
<reference evidence="3 4" key="1">
    <citation type="submission" date="2018-08" db="EMBL/GenBank/DDBJ databases">
        <title>Actinomadura jelena sp. nov., a novel Actinomycete isolated from soil in Chad.</title>
        <authorList>
            <person name="Shi L."/>
        </authorList>
    </citation>
    <scope>NUCLEOTIDE SEQUENCE [LARGE SCALE GENOMIC DNA]</scope>
    <source>
        <strain evidence="3 4">NEAU-G17</strain>
    </source>
</reference>
<accession>A0A372JR91</accession>
<evidence type="ECO:0000313" key="3">
    <source>
        <dbReference type="EMBL" id="RFU42541.1"/>
    </source>
</evidence>
<protein>
    <recommendedName>
        <fullName evidence="5">Copper chaperone PCu(A)C</fullName>
    </recommendedName>
</protein>
<keyword evidence="4" id="KW-1185">Reference proteome</keyword>
<dbReference type="InterPro" id="IPR036182">
    <property type="entry name" value="PCuAC_sf"/>
</dbReference>
<keyword evidence="2" id="KW-0732">Signal</keyword>
<evidence type="ECO:0000256" key="1">
    <source>
        <dbReference type="SAM" id="MobiDB-lite"/>
    </source>
</evidence>
<dbReference type="EMBL" id="QURH01000114">
    <property type="protein sequence ID" value="RFU42541.1"/>
    <property type="molecule type" value="Genomic_DNA"/>
</dbReference>
<organism evidence="3 4">
    <name type="scientific">Actinomadura logoneensis</name>
    <dbReference type="NCBI Taxonomy" id="2293572"/>
    <lineage>
        <taxon>Bacteria</taxon>
        <taxon>Bacillati</taxon>
        <taxon>Actinomycetota</taxon>
        <taxon>Actinomycetes</taxon>
        <taxon>Streptosporangiales</taxon>
        <taxon>Thermomonosporaceae</taxon>
        <taxon>Actinomadura</taxon>
    </lineage>
</organism>
<feature type="region of interest" description="Disordered" evidence="1">
    <location>
        <begin position="129"/>
        <end position="215"/>
    </location>
</feature>
<dbReference type="Gene3D" id="2.60.40.1890">
    <property type="entry name" value="PCu(A)C copper chaperone"/>
    <property type="match status" value="1"/>
</dbReference>
<proteinExistence type="predicted"/>